<sequence length="82" mass="9263">MSDPDDSPGLESERIVEQDETYDHDEYGLVEVTGIWKGVEQIDATHNTDQKDKIIVRYSAEQDGGPVTELTDTFDEFLDAIE</sequence>
<dbReference type="Proteomes" id="UP000509241">
    <property type="component" value="Chromosome"/>
</dbReference>
<dbReference type="RefSeq" id="WP_179259570.1">
    <property type="nucleotide sequence ID" value="NZ_CP058601.1"/>
</dbReference>
<organism evidence="1 2">
    <name type="scientific">Natrinema halophilum</name>
    <dbReference type="NCBI Taxonomy" id="1699371"/>
    <lineage>
        <taxon>Archaea</taxon>
        <taxon>Methanobacteriati</taxon>
        <taxon>Methanobacteriota</taxon>
        <taxon>Stenosarchaea group</taxon>
        <taxon>Halobacteria</taxon>
        <taxon>Halobacteriales</taxon>
        <taxon>Natrialbaceae</taxon>
        <taxon>Natrinema</taxon>
    </lineage>
</organism>
<protein>
    <submittedName>
        <fullName evidence="1">Uncharacterized protein</fullName>
    </submittedName>
</protein>
<dbReference type="OrthoDB" id="196086at2157"/>
<reference evidence="1 2" key="1">
    <citation type="submission" date="2020-07" db="EMBL/GenBank/DDBJ databases">
        <authorList>
            <person name="Cui H."/>
        </authorList>
    </citation>
    <scope>NUCLEOTIDE SEQUENCE [LARGE SCALE GENOMIC DNA]</scope>
    <source>
        <strain evidence="1 2">YPL8</strain>
    </source>
</reference>
<dbReference type="GeneID" id="56032163"/>
<dbReference type="KEGG" id="haly:HYG82_02690"/>
<proteinExistence type="predicted"/>
<dbReference type="AlphaFoldDB" id="A0A7D5GFU4"/>
<gene>
    <name evidence="1" type="ORF">HYG82_02690</name>
</gene>
<evidence type="ECO:0000313" key="1">
    <source>
        <dbReference type="EMBL" id="QLG47828.1"/>
    </source>
</evidence>
<dbReference type="EMBL" id="CP058601">
    <property type="protein sequence ID" value="QLG47828.1"/>
    <property type="molecule type" value="Genomic_DNA"/>
</dbReference>
<keyword evidence="2" id="KW-1185">Reference proteome</keyword>
<name>A0A7D5GFU4_9EURY</name>
<evidence type="ECO:0000313" key="2">
    <source>
        <dbReference type="Proteomes" id="UP000509241"/>
    </source>
</evidence>
<accession>A0A7D5GFU4</accession>